<reference evidence="2 3" key="1">
    <citation type="submission" date="2023-02" db="EMBL/GenBank/DDBJ databases">
        <title>LHISI_Scaffold_Assembly.</title>
        <authorList>
            <person name="Stuart O.P."/>
            <person name="Cleave R."/>
            <person name="Magrath M.J.L."/>
            <person name="Mikheyev A.S."/>
        </authorList>
    </citation>
    <scope>NUCLEOTIDE SEQUENCE [LARGE SCALE GENOMIC DNA]</scope>
    <source>
        <strain evidence="2">Daus_M_001</strain>
        <tissue evidence="2">Leg muscle</tissue>
    </source>
</reference>
<sequence>MEEVLKAGQKCNDIGVRRIRRQDDCKNDIWHNGSQLLHVHHTGCTWIKRVHSQVEWPSRDCETSRPYLIRLSNRQRVAVNRDDQCLAVATPITIALEAPDEDHEGRQQQRSGVTTAPTDNNEAHSAGSGGSGLRWLFLSTTPSHKTPIRDMAEMAPTKRMPPT</sequence>
<evidence type="ECO:0000313" key="2">
    <source>
        <dbReference type="EMBL" id="KAJ8874293.1"/>
    </source>
</evidence>
<name>A0ABQ9GQJ5_9NEOP</name>
<organism evidence="2 3">
    <name type="scientific">Dryococelus australis</name>
    <dbReference type="NCBI Taxonomy" id="614101"/>
    <lineage>
        <taxon>Eukaryota</taxon>
        <taxon>Metazoa</taxon>
        <taxon>Ecdysozoa</taxon>
        <taxon>Arthropoda</taxon>
        <taxon>Hexapoda</taxon>
        <taxon>Insecta</taxon>
        <taxon>Pterygota</taxon>
        <taxon>Neoptera</taxon>
        <taxon>Polyneoptera</taxon>
        <taxon>Phasmatodea</taxon>
        <taxon>Verophasmatodea</taxon>
        <taxon>Anareolatae</taxon>
        <taxon>Phasmatidae</taxon>
        <taxon>Eurycanthinae</taxon>
        <taxon>Dryococelus</taxon>
    </lineage>
</organism>
<comment type="caution">
    <text evidence="2">The sequence shown here is derived from an EMBL/GenBank/DDBJ whole genome shotgun (WGS) entry which is preliminary data.</text>
</comment>
<feature type="region of interest" description="Disordered" evidence="1">
    <location>
        <begin position="97"/>
        <end position="163"/>
    </location>
</feature>
<dbReference type="Proteomes" id="UP001159363">
    <property type="component" value="Chromosome 9"/>
</dbReference>
<protein>
    <submittedName>
        <fullName evidence="2">Uncharacterized protein</fullName>
    </submittedName>
</protein>
<gene>
    <name evidence="2" type="ORF">PR048_025139</name>
</gene>
<evidence type="ECO:0000313" key="3">
    <source>
        <dbReference type="Proteomes" id="UP001159363"/>
    </source>
</evidence>
<keyword evidence="3" id="KW-1185">Reference proteome</keyword>
<feature type="compositionally biased region" description="Polar residues" evidence="1">
    <location>
        <begin position="108"/>
        <end position="120"/>
    </location>
</feature>
<accession>A0ABQ9GQJ5</accession>
<proteinExistence type="predicted"/>
<dbReference type="EMBL" id="JARBHB010000010">
    <property type="protein sequence ID" value="KAJ8874293.1"/>
    <property type="molecule type" value="Genomic_DNA"/>
</dbReference>
<evidence type="ECO:0000256" key="1">
    <source>
        <dbReference type="SAM" id="MobiDB-lite"/>
    </source>
</evidence>